<evidence type="ECO:0000259" key="5">
    <source>
        <dbReference type="Pfam" id="PF07627"/>
    </source>
</evidence>
<evidence type="ECO:0000313" key="9">
    <source>
        <dbReference type="Proteomes" id="UP000590740"/>
    </source>
</evidence>
<evidence type="ECO:0000313" key="8">
    <source>
        <dbReference type="EMBL" id="MBB5033945.1"/>
    </source>
</evidence>
<feature type="domain" description="DUF1585" evidence="3">
    <location>
        <begin position="568"/>
        <end position="640"/>
    </location>
</feature>
<evidence type="ECO:0000259" key="7">
    <source>
        <dbReference type="Pfam" id="PF07637"/>
    </source>
</evidence>
<dbReference type="Pfam" id="PF07624">
    <property type="entry name" value="PSD2"/>
    <property type="match status" value="1"/>
</dbReference>
<protein>
    <recommendedName>
        <fullName evidence="10">Planctomycete cytochrome C</fullName>
    </recommendedName>
</protein>
<keyword evidence="9" id="KW-1185">Reference proteome</keyword>
<dbReference type="EMBL" id="JACHIG010000007">
    <property type="protein sequence ID" value="MBB5033945.1"/>
    <property type="molecule type" value="Genomic_DNA"/>
</dbReference>
<dbReference type="InterPro" id="IPR013042">
    <property type="entry name" value="DUF1592"/>
</dbReference>
<evidence type="ECO:0000259" key="3">
    <source>
        <dbReference type="Pfam" id="PF07624"/>
    </source>
</evidence>
<sequence>MLSSVLPRALLFLSLIAASSPAFGAAVDVVNQELDKTLLSLMEQRCMDCHDDETKKGDISFEFLRKPGEMRHDIRLWGKVREQIRAGTMPPKKAKPAPQAKQPGDAKAAPEEKPTLEEGQRQVFLTWIQHNENAVLEMPEGRPGVARSRRMNREEYNNTLRDLLGIAKRPGDKFPADGAGGEGFANSADTLSLSPLLVEKYLGAADEAMGEVWQRGELRQRLYAPVTSDKLAPEVGAEMALRPFLVRAFRRPPTEAEVQAVLKVFSQAWQRKPNWDEAMKVMFKAVLVSPAFLFIEETARPDAKEPRRLGSYEMASHLSYFLWSSMPDEELMKLAAENKLQNDAVLEAQVRRMLAHEKGLAFTKNFAGQWLRFDQVFNTVDPDRRKFPEFNGELRQAMYDEIFGFCDHLLRRNGRVLDFLDSDYSFLNEQLAKVYEVPGVQGKEMRQVKFTNPRRGGLTGMAAILASTAYPQRTSPVLRGKWVLEQLLGTPPPPPPANVGQLPEDDRALKETTLRKRLEAHRNKPACAGCHARLDPPGFALENFDPIGKWRDNENGKPLDATGVMPGGKTFGTPQEFRRLLMEEKSLFIHSLCTRLLGYATGRTVELQDQPTLLRLEKVLRDGDYRSEALIMAVVKSEAFRGRW</sequence>
<evidence type="ECO:0000256" key="1">
    <source>
        <dbReference type="SAM" id="MobiDB-lite"/>
    </source>
</evidence>
<evidence type="ECO:0000259" key="6">
    <source>
        <dbReference type="Pfam" id="PF07631"/>
    </source>
</evidence>
<keyword evidence="2" id="KW-0732">Signal</keyword>
<organism evidence="8 9">
    <name type="scientific">Prosthecobacter vanneervenii</name>
    <dbReference type="NCBI Taxonomy" id="48466"/>
    <lineage>
        <taxon>Bacteria</taxon>
        <taxon>Pseudomonadati</taxon>
        <taxon>Verrucomicrobiota</taxon>
        <taxon>Verrucomicrobiia</taxon>
        <taxon>Verrucomicrobiales</taxon>
        <taxon>Verrucomicrobiaceae</taxon>
        <taxon>Prosthecobacter</taxon>
    </lineage>
</organism>
<name>A0A7W7YDP2_9BACT</name>
<feature type="domain" description="DUF1587" evidence="4">
    <location>
        <begin position="149"/>
        <end position="213"/>
    </location>
</feature>
<feature type="signal peptide" evidence="2">
    <location>
        <begin position="1"/>
        <end position="24"/>
    </location>
</feature>
<evidence type="ECO:0000259" key="4">
    <source>
        <dbReference type="Pfam" id="PF07626"/>
    </source>
</evidence>
<feature type="domain" description="DUF1588" evidence="5">
    <location>
        <begin position="455"/>
        <end position="554"/>
    </location>
</feature>
<feature type="compositionally biased region" description="Basic and acidic residues" evidence="1">
    <location>
        <begin position="108"/>
        <end position="118"/>
    </location>
</feature>
<feature type="domain" description="DUF1595" evidence="7">
    <location>
        <begin position="237"/>
        <end position="297"/>
    </location>
</feature>
<dbReference type="RefSeq" id="WP_184341243.1">
    <property type="nucleotide sequence ID" value="NZ_JACHIG010000007.1"/>
</dbReference>
<dbReference type="AlphaFoldDB" id="A0A7W7YDP2"/>
<evidence type="ECO:0000256" key="2">
    <source>
        <dbReference type="SAM" id="SignalP"/>
    </source>
</evidence>
<dbReference type="InterPro" id="IPR011478">
    <property type="entry name" value="DUF1585"/>
</dbReference>
<comment type="caution">
    <text evidence="8">The sequence shown here is derived from an EMBL/GenBank/DDBJ whole genome shotgun (WGS) entry which is preliminary data.</text>
</comment>
<accession>A0A7W7YDP2</accession>
<gene>
    <name evidence="8" type="ORF">HNQ65_003535</name>
</gene>
<feature type="compositionally biased region" description="Low complexity" evidence="1">
    <location>
        <begin position="96"/>
        <end position="107"/>
    </location>
</feature>
<feature type="chain" id="PRO_5031389016" description="Planctomycete cytochrome C" evidence="2">
    <location>
        <begin position="25"/>
        <end position="644"/>
    </location>
</feature>
<proteinExistence type="predicted"/>
<dbReference type="InterPro" id="IPR013043">
    <property type="entry name" value="DUF1595"/>
</dbReference>
<dbReference type="InterPro" id="IPR013039">
    <property type="entry name" value="DUF1588"/>
</dbReference>
<dbReference type="Proteomes" id="UP000590740">
    <property type="component" value="Unassembled WGS sequence"/>
</dbReference>
<dbReference type="Pfam" id="PF07627">
    <property type="entry name" value="PSCyt3"/>
    <property type="match status" value="1"/>
</dbReference>
<dbReference type="InterPro" id="IPR013036">
    <property type="entry name" value="DUF1587"/>
</dbReference>
<feature type="region of interest" description="Disordered" evidence="1">
    <location>
        <begin position="85"/>
        <end position="118"/>
    </location>
</feature>
<feature type="domain" description="DUF1592" evidence="6">
    <location>
        <begin position="309"/>
        <end position="437"/>
    </location>
</feature>
<evidence type="ECO:0008006" key="10">
    <source>
        <dbReference type="Google" id="ProtNLM"/>
    </source>
</evidence>
<dbReference type="Pfam" id="PF07637">
    <property type="entry name" value="PSD5"/>
    <property type="match status" value="1"/>
</dbReference>
<dbReference type="Pfam" id="PF07626">
    <property type="entry name" value="PSD3"/>
    <property type="match status" value="1"/>
</dbReference>
<reference evidence="8 9" key="1">
    <citation type="submission" date="2020-08" db="EMBL/GenBank/DDBJ databases">
        <title>Genomic Encyclopedia of Type Strains, Phase IV (KMG-IV): sequencing the most valuable type-strain genomes for metagenomic binning, comparative biology and taxonomic classification.</title>
        <authorList>
            <person name="Goeker M."/>
        </authorList>
    </citation>
    <scope>NUCLEOTIDE SEQUENCE [LARGE SCALE GENOMIC DNA]</scope>
    <source>
        <strain evidence="8 9">DSM 12252</strain>
    </source>
</reference>
<dbReference type="Pfam" id="PF07631">
    <property type="entry name" value="PSD4"/>
    <property type="match status" value="1"/>
</dbReference>